<name>A0A927RE10_9ACTN</name>
<feature type="compositionally biased region" description="Low complexity" evidence="1">
    <location>
        <begin position="73"/>
        <end position="101"/>
    </location>
</feature>
<gene>
    <name evidence="2" type="ORF">HEB94_005548</name>
</gene>
<organism evidence="2 3">
    <name type="scientific">Actinopolymorpha pittospori</name>
    <dbReference type="NCBI Taxonomy" id="648752"/>
    <lineage>
        <taxon>Bacteria</taxon>
        <taxon>Bacillati</taxon>
        <taxon>Actinomycetota</taxon>
        <taxon>Actinomycetes</taxon>
        <taxon>Propionibacteriales</taxon>
        <taxon>Actinopolymorphaceae</taxon>
        <taxon>Actinopolymorpha</taxon>
    </lineage>
</organism>
<evidence type="ECO:0000256" key="1">
    <source>
        <dbReference type="SAM" id="MobiDB-lite"/>
    </source>
</evidence>
<evidence type="ECO:0000313" key="3">
    <source>
        <dbReference type="Proteomes" id="UP000638648"/>
    </source>
</evidence>
<dbReference type="Proteomes" id="UP000638648">
    <property type="component" value="Unassembled WGS sequence"/>
</dbReference>
<feature type="region of interest" description="Disordered" evidence="1">
    <location>
        <begin position="62"/>
        <end position="108"/>
    </location>
</feature>
<feature type="compositionally biased region" description="Polar residues" evidence="1">
    <location>
        <begin position="1"/>
        <end position="11"/>
    </location>
</feature>
<feature type="compositionally biased region" description="Low complexity" evidence="1">
    <location>
        <begin position="12"/>
        <end position="24"/>
    </location>
</feature>
<feature type="region of interest" description="Disordered" evidence="1">
    <location>
        <begin position="1"/>
        <end position="35"/>
    </location>
</feature>
<sequence>MSEQYQLAQPMQGQSQASSSTQQPKKPKSPKRTGFLGSTALIVALGLAALTTGCAGNDGDMTTESVATSSPDATVTSVATPSPVVTPSPVATPTHTSAAPTKHGPGLYSGRGDQVLSLTKPSDIGFADITHEGSGDFKVEIVESQEALIYTTGPYSGRVLLDFGDDDTTRLKITTDGTWAVKALPLESISSLDNRETVHGRGDDVLVYIGAEAAAKVEHIGEGDFAVQAYAKGGLDMLVNETSNFKGEVQLPEPSIIQVTGDGLWSITPE</sequence>
<feature type="compositionally biased region" description="Polar residues" evidence="1">
    <location>
        <begin position="62"/>
        <end position="72"/>
    </location>
</feature>
<proteinExistence type="predicted"/>
<protein>
    <submittedName>
        <fullName evidence="2">Uncharacterized protein</fullName>
    </submittedName>
</protein>
<dbReference type="EMBL" id="JADBEM010000001">
    <property type="protein sequence ID" value="MBE1608700.1"/>
    <property type="molecule type" value="Genomic_DNA"/>
</dbReference>
<keyword evidence="3" id="KW-1185">Reference proteome</keyword>
<comment type="caution">
    <text evidence="2">The sequence shown here is derived from an EMBL/GenBank/DDBJ whole genome shotgun (WGS) entry which is preliminary data.</text>
</comment>
<reference evidence="2" key="1">
    <citation type="submission" date="2020-10" db="EMBL/GenBank/DDBJ databases">
        <title>Sequencing the genomes of 1000 actinobacteria strains.</title>
        <authorList>
            <person name="Klenk H.-P."/>
        </authorList>
    </citation>
    <scope>NUCLEOTIDE SEQUENCE</scope>
    <source>
        <strain evidence="2">DSM 45354</strain>
    </source>
</reference>
<dbReference type="AlphaFoldDB" id="A0A927RE10"/>
<accession>A0A927RE10</accession>
<dbReference type="RefSeq" id="WP_192752423.1">
    <property type="nucleotide sequence ID" value="NZ_BAABJL010000172.1"/>
</dbReference>
<evidence type="ECO:0000313" key="2">
    <source>
        <dbReference type="EMBL" id="MBE1608700.1"/>
    </source>
</evidence>